<feature type="transmembrane region" description="Helical" evidence="2">
    <location>
        <begin position="12"/>
        <end position="30"/>
    </location>
</feature>
<geneLocation type="plasmid" evidence="3 4">
    <name>pACHL01</name>
</geneLocation>
<proteinExistence type="predicted"/>
<name>B8HIM2_PSECP</name>
<sequence length="71" mass="7960">MRLMILDLLHLYAAWLFAAVMFIWLGSVLYRTTRNTFGTEQSPEGVAAPTPSLNIPARPIRKPRVPLTHAA</sequence>
<gene>
    <name evidence="3" type="ordered locus">Achl_4318</name>
</gene>
<evidence type="ECO:0000256" key="2">
    <source>
        <dbReference type="SAM" id="Phobius"/>
    </source>
</evidence>
<keyword evidence="2" id="KW-1133">Transmembrane helix</keyword>
<keyword evidence="2" id="KW-0472">Membrane</keyword>
<protein>
    <submittedName>
        <fullName evidence="3">Uncharacterized protein</fullName>
    </submittedName>
</protein>
<organism evidence="3 4">
    <name type="scientific">Pseudarthrobacter chlorophenolicus (strain ATCC 700700 / DSM 12829 / CIP 107037 / JCM 12360 / KCTC 9906 / NCIMB 13794 / A6)</name>
    <name type="common">Arthrobacter chlorophenolicus</name>
    <dbReference type="NCBI Taxonomy" id="452863"/>
    <lineage>
        <taxon>Bacteria</taxon>
        <taxon>Bacillati</taxon>
        <taxon>Actinomycetota</taxon>
        <taxon>Actinomycetes</taxon>
        <taxon>Micrococcales</taxon>
        <taxon>Micrococcaceae</taxon>
        <taxon>Pseudarthrobacter</taxon>
    </lineage>
</organism>
<dbReference type="AlphaFoldDB" id="B8HIM2"/>
<reference evidence="3" key="1">
    <citation type="submission" date="2009-01" db="EMBL/GenBank/DDBJ databases">
        <title>Complete sequence of plasmid1 of Arthrobacter chlorophenolicus A6.</title>
        <authorList>
            <consortium name="US DOE Joint Genome Institute"/>
            <person name="Lucas S."/>
            <person name="Copeland A."/>
            <person name="Lapidus A."/>
            <person name="Glavina del Rio T."/>
            <person name="Tice H."/>
            <person name="Bruce D."/>
            <person name="Goodwin L."/>
            <person name="Pitluck S."/>
            <person name="Goltsman E."/>
            <person name="Clum A."/>
            <person name="Larimer F."/>
            <person name="Land M."/>
            <person name="Hauser L."/>
            <person name="Kyrpides N."/>
            <person name="Mikhailova N."/>
            <person name="Jansson J."/>
            <person name="Richardson P."/>
        </authorList>
    </citation>
    <scope>NUCLEOTIDE SEQUENCE [LARGE SCALE GENOMIC DNA]</scope>
    <source>
        <strain evidence="3">A6</strain>
        <plasmid evidence="3">pACHL01</plasmid>
    </source>
</reference>
<evidence type="ECO:0000256" key="1">
    <source>
        <dbReference type="SAM" id="MobiDB-lite"/>
    </source>
</evidence>
<keyword evidence="3" id="KW-0614">Plasmid</keyword>
<accession>B8HIM2</accession>
<dbReference type="Proteomes" id="UP000002505">
    <property type="component" value="Plasmid pACHL01"/>
</dbReference>
<dbReference type="EMBL" id="CP001342">
    <property type="protein sequence ID" value="ACL42269.1"/>
    <property type="molecule type" value="Genomic_DNA"/>
</dbReference>
<keyword evidence="4" id="KW-1185">Reference proteome</keyword>
<evidence type="ECO:0000313" key="4">
    <source>
        <dbReference type="Proteomes" id="UP000002505"/>
    </source>
</evidence>
<keyword evidence="2" id="KW-0812">Transmembrane</keyword>
<dbReference type="KEGG" id="ach:Achl_4318"/>
<dbReference type="HOGENOM" id="CLU_2731216_0_0_11"/>
<feature type="region of interest" description="Disordered" evidence="1">
    <location>
        <begin position="38"/>
        <end position="71"/>
    </location>
</feature>
<evidence type="ECO:0000313" key="3">
    <source>
        <dbReference type="EMBL" id="ACL42269.1"/>
    </source>
</evidence>